<dbReference type="PANTHER" id="PTHR10819">
    <property type="entry name" value="PHOSPHOTRIESTERASE-RELATED"/>
    <property type="match status" value="1"/>
</dbReference>
<feature type="binding site" evidence="3">
    <location>
        <position position="118"/>
    </location>
    <ligand>
        <name>a divalent metal cation</name>
        <dbReference type="ChEBI" id="CHEBI:60240"/>
        <label>2</label>
    </ligand>
</feature>
<feature type="binding site" evidence="3">
    <location>
        <position position="118"/>
    </location>
    <ligand>
        <name>a divalent metal cation</name>
        <dbReference type="ChEBI" id="CHEBI:60240"/>
        <label>1</label>
    </ligand>
</feature>
<accession>A0A7T7XR14</accession>
<dbReference type="KEGG" id="bhc:JFL75_08360"/>
<comment type="caution">
    <text evidence="4">Lacks conserved residue(s) required for the propagation of feature annotation.</text>
</comment>
<dbReference type="RefSeq" id="WP_215628220.1">
    <property type="nucleotide sequence ID" value="NZ_CP067089.2"/>
</dbReference>
<dbReference type="Proteomes" id="UP000595917">
    <property type="component" value="Chromosome"/>
</dbReference>
<dbReference type="PROSITE" id="PS51347">
    <property type="entry name" value="PHOSPHOTRIESTERASE_2"/>
    <property type="match status" value="1"/>
</dbReference>
<dbReference type="AlphaFoldDB" id="A0A7T7XR14"/>
<dbReference type="GO" id="GO:0008270">
    <property type="term" value="F:zinc ion binding"/>
    <property type="evidence" value="ECO:0007669"/>
    <property type="project" value="InterPro"/>
</dbReference>
<keyword evidence="2" id="KW-0378">Hydrolase</keyword>
<feature type="binding site" evidence="3">
    <location>
        <position position="5"/>
    </location>
    <ligand>
        <name>a divalent metal cation</name>
        <dbReference type="ChEBI" id="CHEBI:60240"/>
        <label>1</label>
    </ligand>
</feature>
<keyword evidence="6" id="KW-1185">Reference proteome</keyword>
<reference evidence="5" key="1">
    <citation type="submission" date="2021-01" db="EMBL/GenBank/DDBJ databases">
        <title>Description of Breznakiella homolactica.</title>
        <authorList>
            <person name="Song Y."/>
            <person name="Brune A."/>
        </authorList>
    </citation>
    <scope>NUCLEOTIDE SEQUENCE</scope>
    <source>
        <strain evidence="5">RmG30</strain>
    </source>
</reference>
<evidence type="ECO:0000313" key="5">
    <source>
        <dbReference type="EMBL" id="QQO10915.1"/>
    </source>
</evidence>
<feature type="binding site" evidence="3">
    <location>
        <position position="236"/>
    </location>
    <ligand>
        <name>a divalent metal cation</name>
        <dbReference type="ChEBI" id="CHEBI:60240"/>
        <label>1</label>
    </ligand>
</feature>
<evidence type="ECO:0000256" key="1">
    <source>
        <dbReference type="ARBA" id="ARBA00022723"/>
    </source>
</evidence>
<dbReference type="PIRSF" id="PIRSF016839">
    <property type="entry name" value="PhP"/>
    <property type="match status" value="1"/>
</dbReference>
<protein>
    <submittedName>
        <fullName evidence="5">Phosphotriesterase-related protein</fullName>
    </submittedName>
</protein>
<dbReference type="GO" id="GO:0016787">
    <property type="term" value="F:hydrolase activity"/>
    <property type="evidence" value="ECO:0007669"/>
    <property type="project" value="UniProtKB-KW"/>
</dbReference>
<dbReference type="InterPro" id="IPR001559">
    <property type="entry name" value="Phosphotriesterase"/>
</dbReference>
<comment type="cofactor">
    <cofactor evidence="3">
        <name>a divalent metal cation</name>
        <dbReference type="ChEBI" id="CHEBI:60240"/>
    </cofactor>
    <text evidence="3">Binds 2 divalent metal cations per subunit.</text>
</comment>
<sequence length="288" mass="31839">MTYMHEHVRIDLSREKGDPDCLLDEFDHIAGELRDLSSRGLRRMVDMSCRGMGRDYGYIDRLEEETGIEILVSAGFYKEPFLPEEVYSSGEKELAKLLIGDIENGAEGSPRKARIIGEIGSSLNTMTDAEQKVFRAAAAAHGETGIPVSTHTTLGTLGYEQVQLLKKLGVEPGKLIIGHLDLADDLDLIFRVLDEGVYVEFDTIGKIKYLPEERRVAFIRECCSQGYSGQILLSMDITRRSHLKANGGIGYAYLPDVFLPLLVEAGVSDSNITDMLERNPAALLGEVV</sequence>
<feature type="binding site" evidence="3">
    <location>
        <position position="151"/>
    </location>
    <ligand>
        <name>a divalent metal cation</name>
        <dbReference type="ChEBI" id="CHEBI:60240"/>
        <label>2</label>
    </ligand>
</feature>
<proteinExistence type="inferred from homology"/>
<name>A0A7T7XR14_9SPIR</name>
<evidence type="ECO:0000256" key="3">
    <source>
        <dbReference type="PIRSR" id="PIRSR601559-52"/>
    </source>
</evidence>
<dbReference type="Gene3D" id="3.20.20.140">
    <property type="entry name" value="Metal-dependent hydrolases"/>
    <property type="match status" value="1"/>
</dbReference>
<dbReference type="EMBL" id="CP067089">
    <property type="protein sequence ID" value="QQO10915.1"/>
    <property type="molecule type" value="Genomic_DNA"/>
</dbReference>
<evidence type="ECO:0000313" key="6">
    <source>
        <dbReference type="Proteomes" id="UP000595917"/>
    </source>
</evidence>
<gene>
    <name evidence="5" type="ORF">JFL75_08360</name>
</gene>
<evidence type="ECO:0000256" key="4">
    <source>
        <dbReference type="PROSITE-ProRule" id="PRU00679"/>
    </source>
</evidence>
<organism evidence="5 6">
    <name type="scientific">Breznakiella homolactica</name>
    <dbReference type="NCBI Taxonomy" id="2798577"/>
    <lineage>
        <taxon>Bacteria</taxon>
        <taxon>Pseudomonadati</taxon>
        <taxon>Spirochaetota</taxon>
        <taxon>Spirochaetia</taxon>
        <taxon>Spirochaetales</taxon>
        <taxon>Breznakiellaceae</taxon>
        <taxon>Breznakiella</taxon>
    </lineage>
</organism>
<dbReference type="PANTHER" id="PTHR10819:SF3">
    <property type="entry name" value="PHOSPHOTRIESTERASE-RELATED PROTEIN"/>
    <property type="match status" value="1"/>
</dbReference>
<feature type="binding site" evidence="3">
    <location>
        <position position="179"/>
    </location>
    <ligand>
        <name>a divalent metal cation</name>
        <dbReference type="ChEBI" id="CHEBI:60240"/>
        <label>2</label>
    </ligand>
</feature>
<evidence type="ECO:0000256" key="2">
    <source>
        <dbReference type="ARBA" id="ARBA00022801"/>
    </source>
</evidence>
<feature type="binding site" evidence="3">
    <location>
        <position position="7"/>
    </location>
    <ligand>
        <name>a divalent metal cation</name>
        <dbReference type="ChEBI" id="CHEBI:60240"/>
        <label>1</label>
    </ligand>
</feature>
<dbReference type="Pfam" id="PF02126">
    <property type="entry name" value="PTE"/>
    <property type="match status" value="1"/>
</dbReference>
<comment type="similarity">
    <text evidence="4">Belongs to the metallo-dependent hydrolases superfamily. Phosphotriesterase family.</text>
</comment>
<dbReference type="SUPFAM" id="SSF51556">
    <property type="entry name" value="Metallo-dependent hydrolases"/>
    <property type="match status" value="1"/>
</dbReference>
<dbReference type="InterPro" id="IPR032466">
    <property type="entry name" value="Metal_Hydrolase"/>
</dbReference>
<keyword evidence="1 3" id="KW-0479">Metal-binding</keyword>